<comment type="caution">
    <text evidence="1">The sequence shown here is derived from an EMBL/GenBank/DDBJ whole genome shotgun (WGS) entry which is preliminary data.</text>
</comment>
<dbReference type="EMBL" id="QDDL01000003">
    <property type="protein sequence ID" value="PVZ69463.1"/>
    <property type="molecule type" value="Genomic_DNA"/>
</dbReference>
<gene>
    <name evidence="1" type="ORF">DC094_08995</name>
</gene>
<reference evidence="1 2" key="1">
    <citation type="submission" date="2018-04" db="EMBL/GenBank/DDBJ databases">
        <title>Thalassorhabdus spongiae gen. nov., sp. nov., isolated from a marine sponge in South-West Iceland.</title>
        <authorList>
            <person name="Knobloch S."/>
            <person name="Daussin A."/>
            <person name="Johannsson R."/>
            <person name="Marteinsson V.T."/>
        </authorList>
    </citation>
    <scope>NUCLEOTIDE SEQUENCE [LARGE SCALE GENOMIC DNA]</scope>
    <source>
        <strain evidence="1 2">Hp12</strain>
    </source>
</reference>
<keyword evidence="2" id="KW-1185">Reference proteome</keyword>
<proteinExistence type="predicted"/>
<name>A0A2V1H078_9GAMM</name>
<dbReference type="AlphaFoldDB" id="A0A2V1H078"/>
<evidence type="ECO:0000313" key="2">
    <source>
        <dbReference type="Proteomes" id="UP000244906"/>
    </source>
</evidence>
<evidence type="ECO:0000313" key="1">
    <source>
        <dbReference type="EMBL" id="PVZ69463.1"/>
    </source>
</evidence>
<sequence>MRHKVRSFNYLYLGFEFALKIGNQSPLEQKFSAYILPETEKPLVFFACNILSEYMLVVGCSKNTKDNNEN</sequence>
<dbReference type="Proteomes" id="UP000244906">
    <property type="component" value="Unassembled WGS sequence"/>
</dbReference>
<protein>
    <submittedName>
        <fullName evidence="1">Uncharacterized protein</fullName>
    </submittedName>
</protein>
<accession>A0A2V1H078</accession>
<organism evidence="1 2">
    <name type="scientific">Pelagibaculum spongiae</name>
    <dbReference type="NCBI Taxonomy" id="2080658"/>
    <lineage>
        <taxon>Bacteria</taxon>
        <taxon>Pseudomonadati</taxon>
        <taxon>Pseudomonadota</taxon>
        <taxon>Gammaproteobacteria</taxon>
        <taxon>Oceanospirillales</taxon>
        <taxon>Pelagibaculum</taxon>
    </lineage>
</organism>